<proteinExistence type="predicted"/>
<accession>A0A6M3IRD8</accession>
<evidence type="ECO:0000313" key="1">
    <source>
        <dbReference type="EMBL" id="QJA59811.1"/>
    </source>
</evidence>
<sequence>MTPETEAKLNKVLDDMRNNHPQFGSDRFFTGASYDITTGTELTVTFTLNPEWITHLVKAYVDARTDCTYKWIIDGKSYALNEVEFYKGRIVSQQTVSLIVLKVANASGSTQTVDYYVQGWGDRREGL</sequence>
<dbReference type="AlphaFoldDB" id="A0A6M3IRD8"/>
<gene>
    <name evidence="1" type="ORF">MM415B01227_0028</name>
</gene>
<organism evidence="1">
    <name type="scientific">viral metagenome</name>
    <dbReference type="NCBI Taxonomy" id="1070528"/>
    <lineage>
        <taxon>unclassified sequences</taxon>
        <taxon>metagenomes</taxon>
        <taxon>organismal metagenomes</taxon>
    </lineage>
</organism>
<dbReference type="EMBL" id="MT141385">
    <property type="protein sequence ID" value="QJA59811.1"/>
    <property type="molecule type" value="Genomic_DNA"/>
</dbReference>
<protein>
    <submittedName>
        <fullName evidence="1">Uncharacterized protein</fullName>
    </submittedName>
</protein>
<name>A0A6M3IRD8_9ZZZZ</name>
<reference evidence="1" key="1">
    <citation type="submission" date="2020-03" db="EMBL/GenBank/DDBJ databases">
        <title>The deep terrestrial virosphere.</title>
        <authorList>
            <person name="Holmfeldt K."/>
            <person name="Nilsson E."/>
            <person name="Simone D."/>
            <person name="Lopez-Fernandez M."/>
            <person name="Wu X."/>
            <person name="de Brujin I."/>
            <person name="Lundin D."/>
            <person name="Andersson A."/>
            <person name="Bertilsson S."/>
            <person name="Dopson M."/>
        </authorList>
    </citation>
    <scope>NUCLEOTIDE SEQUENCE</scope>
    <source>
        <strain evidence="1">MM415B01227</strain>
    </source>
</reference>